<feature type="compositionally biased region" description="Basic and acidic residues" evidence="5">
    <location>
        <begin position="66"/>
        <end position="80"/>
    </location>
</feature>
<keyword evidence="4" id="KW-1015">Disulfide bond</keyword>
<feature type="region of interest" description="Disordered" evidence="5">
    <location>
        <begin position="63"/>
        <end position="106"/>
    </location>
</feature>
<proteinExistence type="inferred from homology"/>
<dbReference type="Ensembl" id="ENSCPVT00000027500.1">
    <property type="protein sequence ID" value="ENSCPVP00000026486.1"/>
    <property type="gene ID" value="ENSCPVG00000000497.2"/>
</dbReference>
<keyword evidence="3" id="KW-0964">Secreted</keyword>
<dbReference type="PANTHER" id="PTHR10206">
    <property type="entry name" value="CATHELICIDIN"/>
    <property type="match status" value="1"/>
</dbReference>
<dbReference type="GO" id="GO:0050830">
    <property type="term" value="P:defense response to Gram-positive bacterium"/>
    <property type="evidence" value="ECO:0007669"/>
    <property type="project" value="TreeGrafter"/>
</dbReference>
<accession>A0A8U8BWY2</accession>
<name>A0A8U8BWY2_GEOPR</name>
<evidence type="ECO:0000313" key="8">
    <source>
        <dbReference type="Proteomes" id="UP000694382"/>
    </source>
</evidence>
<reference evidence="7" key="1">
    <citation type="submission" date="2020-02" db="EMBL/GenBank/DDBJ databases">
        <authorList>
            <person name="Enbody D E."/>
            <person name="Pettersson E M."/>
        </authorList>
    </citation>
    <scope>NUCLEOTIDE SEQUENCE [LARGE SCALE GENOMIC DNA]</scope>
</reference>
<protein>
    <submittedName>
        <fullName evidence="7">Uncharacterized protein</fullName>
    </submittedName>
</protein>
<dbReference type="AlphaFoldDB" id="A0A8U8BWY2"/>
<dbReference type="GO" id="GO:0061844">
    <property type="term" value="P:antimicrobial humoral immune response mediated by antimicrobial peptide"/>
    <property type="evidence" value="ECO:0007669"/>
    <property type="project" value="TreeGrafter"/>
</dbReference>
<sequence length="125" mass="13951">MPSPWVLVLAALAQAVDSYNQQPEVQNAFRLLSAEPEPGPGVELSSLRRFNFSMMETECAASARANPDDCDFKENGVRREEEEEREEGGTGPRCHPQVTPRVPPVRRFRPRIKFDVRVKGSVGLG</sequence>
<keyword evidence="6" id="KW-0732">Signal</keyword>
<dbReference type="Pfam" id="PF00666">
    <property type="entry name" value="Cathelicidins"/>
    <property type="match status" value="1"/>
</dbReference>
<feature type="chain" id="PRO_5043613584" evidence="6">
    <location>
        <begin position="19"/>
        <end position="125"/>
    </location>
</feature>
<dbReference type="InterPro" id="IPR001894">
    <property type="entry name" value="Cathelicidin-like"/>
</dbReference>
<comment type="subcellular location">
    <subcellularLocation>
        <location evidence="1">Secreted</location>
    </subcellularLocation>
</comment>
<keyword evidence="8" id="KW-1185">Reference proteome</keyword>
<dbReference type="GO" id="GO:0050829">
    <property type="term" value="P:defense response to Gram-negative bacterium"/>
    <property type="evidence" value="ECO:0007669"/>
    <property type="project" value="TreeGrafter"/>
</dbReference>
<dbReference type="GO" id="GO:0045087">
    <property type="term" value="P:innate immune response"/>
    <property type="evidence" value="ECO:0007669"/>
    <property type="project" value="TreeGrafter"/>
</dbReference>
<evidence type="ECO:0000256" key="5">
    <source>
        <dbReference type="SAM" id="MobiDB-lite"/>
    </source>
</evidence>
<dbReference type="Proteomes" id="UP000694382">
    <property type="component" value="Chromosome 2"/>
</dbReference>
<evidence type="ECO:0000256" key="1">
    <source>
        <dbReference type="ARBA" id="ARBA00004613"/>
    </source>
</evidence>
<evidence type="ECO:0000256" key="6">
    <source>
        <dbReference type="SAM" id="SignalP"/>
    </source>
</evidence>
<comment type="similarity">
    <text evidence="2">Belongs to the cathelicidin family.</text>
</comment>
<reference evidence="7" key="2">
    <citation type="submission" date="2025-08" db="UniProtKB">
        <authorList>
            <consortium name="Ensembl"/>
        </authorList>
    </citation>
    <scope>IDENTIFICATION</scope>
</reference>
<dbReference type="InterPro" id="IPR046350">
    <property type="entry name" value="Cystatin_sf"/>
</dbReference>
<evidence type="ECO:0000313" key="7">
    <source>
        <dbReference type="Ensembl" id="ENSCPVP00000026486.1"/>
    </source>
</evidence>
<evidence type="ECO:0000256" key="3">
    <source>
        <dbReference type="ARBA" id="ARBA00022525"/>
    </source>
</evidence>
<dbReference type="Gene3D" id="3.10.450.10">
    <property type="match status" value="1"/>
</dbReference>
<dbReference type="SUPFAM" id="SSF54403">
    <property type="entry name" value="Cystatin/monellin"/>
    <property type="match status" value="1"/>
</dbReference>
<dbReference type="PANTHER" id="PTHR10206:SF0">
    <property type="entry name" value="CATHELICIDIN B1-RELATED"/>
    <property type="match status" value="1"/>
</dbReference>
<reference evidence="7" key="3">
    <citation type="submission" date="2025-09" db="UniProtKB">
        <authorList>
            <consortium name="Ensembl"/>
        </authorList>
    </citation>
    <scope>IDENTIFICATION</scope>
</reference>
<evidence type="ECO:0000256" key="4">
    <source>
        <dbReference type="ARBA" id="ARBA00023157"/>
    </source>
</evidence>
<evidence type="ECO:0000256" key="2">
    <source>
        <dbReference type="ARBA" id="ARBA00005320"/>
    </source>
</evidence>
<organism evidence="7 8">
    <name type="scientific">Geospiza parvula</name>
    <name type="common">Small tree-finch</name>
    <name type="synonym">Camarhynchus parvulus</name>
    <dbReference type="NCBI Taxonomy" id="87175"/>
    <lineage>
        <taxon>Eukaryota</taxon>
        <taxon>Metazoa</taxon>
        <taxon>Chordata</taxon>
        <taxon>Craniata</taxon>
        <taxon>Vertebrata</taxon>
        <taxon>Euteleostomi</taxon>
        <taxon>Archelosauria</taxon>
        <taxon>Archosauria</taxon>
        <taxon>Dinosauria</taxon>
        <taxon>Saurischia</taxon>
        <taxon>Theropoda</taxon>
        <taxon>Coelurosauria</taxon>
        <taxon>Aves</taxon>
        <taxon>Neognathae</taxon>
        <taxon>Neoaves</taxon>
        <taxon>Telluraves</taxon>
        <taxon>Australaves</taxon>
        <taxon>Passeriformes</taxon>
        <taxon>Thraupidae</taxon>
        <taxon>Camarhynchus</taxon>
    </lineage>
</organism>
<dbReference type="GO" id="GO:0001530">
    <property type="term" value="F:lipopolysaccharide binding"/>
    <property type="evidence" value="ECO:0007669"/>
    <property type="project" value="TreeGrafter"/>
</dbReference>
<dbReference type="FunFam" id="3.10.450.10:FF:000003">
    <property type="entry name" value="Cathelicidin antimicrobial peptide"/>
    <property type="match status" value="1"/>
</dbReference>
<feature type="signal peptide" evidence="6">
    <location>
        <begin position="1"/>
        <end position="18"/>
    </location>
</feature>
<dbReference type="GO" id="GO:0005615">
    <property type="term" value="C:extracellular space"/>
    <property type="evidence" value="ECO:0007669"/>
    <property type="project" value="TreeGrafter"/>
</dbReference>